<organism evidence="1 2">
    <name type="scientific">Taxus chinensis</name>
    <name type="common">Chinese yew</name>
    <name type="synonym">Taxus wallichiana var. chinensis</name>
    <dbReference type="NCBI Taxonomy" id="29808"/>
    <lineage>
        <taxon>Eukaryota</taxon>
        <taxon>Viridiplantae</taxon>
        <taxon>Streptophyta</taxon>
        <taxon>Embryophyta</taxon>
        <taxon>Tracheophyta</taxon>
        <taxon>Spermatophyta</taxon>
        <taxon>Pinopsida</taxon>
        <taxon>Pinidae</taxon>
        <taxon>Conifers II</taxon>
        <taxon>Cupressales</taxon>
        <taxon>Taxaceae</taxon>
        <taxon>Taxus</taxon>
    </lineage>
</organism>
<feature type="non-terminal residue" evidence="1">
    <location>
        <position position="1"/>
    </location>
</feature>
<comment type="caution">
    <text evidence="1">The sequence shown here is derived from an EMBL/GenBank/DDBJ whole genome shotgun (WGS) entry which is preliminary data.</text>
</comment>
<reference evidence="1 2" key="1">
    <citation type="journal article" date="2021" name="Nat. Plants">
        <title>The Taxus genome provides insights into paclitaxel biosynthesis.</title>
        <authorList>
            <person name="Xiong X."/>
            <person name="Gou J."/>
            <person name="Liao Q."/>
            <person name="Li Y."/>
            <person name="Zhou Q."/>
            <person name="Bi G."/>
            <person name="Li C."/>
            <person name="Du R."/>
            <person name="Wang X."/>
            <person name="Sun T."/>
            <person name="Guo L."/>
            <person name="Liang H."/>
            <person name="Lu P."/>
            <person name="Wu Y."/>
            <person name="Zhang Z."/>
            <person name="Ro D.K."/>
            <person name="Shang Y."/>
            <person name="Huang S."/>
            <person name="Yan J."/>
        </authorList>
    </citation>
    <scope>NUCLEOTIDE SEQUENCE [LARGE SCALE GENOMIC DNA]</scope>
    <source>
        <strain evidence="1">Ta-2019</strain>
    </source>
</reference>
<protein>
    <submittedName>
        <fullName evidence="1">Uncharacterized protein</fullName>
    </submittedName>
</protein>
<feature type="non-terminal residue" evidence="1">
    <location>
        <position position="91"/>
    </location>
</feature>
<dbReference type="Proteomes" id="UP000824469">
    <property type="component" value="Unassembled WGS sequence"/>
</dbReference>
<dbReference type="EMBL" id="JAHRHJ020000007">
    <property type="protein sequence ID" value="KAH9307539.1"/>
    <property type="molecule type" value="Genomic_DNA"/>
</dbReference>
<evidence type="ECO:0000313" key="1">
    <source>
        <dbReference type="EMBL" id="KAH9307539.1"/>
    </source>
</evidence>
<name>A0AA38FN99_TAXCH</name>
<proteinExistence type="predicted"/>
<dbReference type="AlphaFoldDB" id="A0AA38FN99"/>
<accession>A0AA38FN99</accession>
<gene>
    <name evidence="1" type="ORF">KI387_035450</name>
</gene>
<sequence length="91" mass="9606">LEGGGSFRVKMTVVLGSDPRGREGGMCGWSGGGDMGRGQVYTVVEGRWNSGGRVTTWGKEVAMAVGRGQHGRRSGGDCGKWWRAAVQVYSA</sequence>
<evidence type="ECO:0000313" key="2">
    <source>
        <dbReference type="Proteomes" id="UP000824469"/>
    </source>
</evidence>
<keyword evidence="2" id="KW-1185">Reference proteome</keyword>